<dbReference type="AlphaFoldDB" id="Q0W7A8"/>
<dbReference type="STRING" id="351160.RCIA11"/>
<feature type="region of interest" description="Disordered" evidence="1">
    <location>
        <begin position="61"/>
        <end position="89"/>
    </location>
</feature>
<organism evidence="2 3">
    <name type="scientific">Methanocella arvoryzae (strain DSM 22066 / NBRC 105507 / MRE50)</name>
    <dbReference type="NCBI Taxonomy" id="351160"/>
    <lineage>
        <taxon>Archaea</taxon>
        <taxon>Methanobacteriati</taxon>
        <taxon>Methanobacteriota</taxon>
        <taxon>Stenosarchaea group</taxon>
        <taxon>Methanomicrobia</taxon>
        <taxon>Methanocellales</taxon>
        <taxon>Methanocellaceae</taxon>
        <taxon>Methanocella</taxon>
    </lineage>
</organism>
<keyword evidence="3" id="KW-1185">Reference proteome</keyword>
<reference evidence="2 3" key="1">
    <citation type="journal article" date="2006" name="Science">
        <title>Genome of rice cluster I archaea -- the key methane producers in the rice rhizosphere.</title>
        <authorList>
            <person name="Erkel C."/>
            <person name="Kube M."/>
            <person name="Reinhardt R."/>
            <person name="Liesack W."/>
        </authorList>
    </citation>
    <scope>NUCLEOTIDE SEQUENCE [LARGE SCALE GENOMIC DNA]</scope>
    <source>
        <strain evidence="3">DSM 22066 / NBRC 105507 / MRE50</strain>
    </source>
</reference>
<evidence type="ECO:0000313" key="3">
    <source>
        <dbReference type="Proteomes" id="UP000000663"/>
    </source>
</evidence>
<accession>Q0W7A8</accession>
<dbReference type="EMBL" id="AM114193">
    <property type="protein sequence ID" value="CAJ35735.1"/>
    <property type="molecule type" value="Genomic_DNA"/>
</dbReference>
<sequence>MQAFSRRFPTAGFPSPILRALTFLLSDLQTSLTSQFEKSLPDLRALPNLTFSMVRLRKHDNREVSEAPEIRENDLRERSERSGDQRGEQ</sequence>
<name>Q0W7A8_METAR</name>
<gene>
    <name evidence="2" type="ORF">RCIA11</name>
</gene>
<proteinExistence type="predicted"/>
<evidence type="ECO:0000256" key="1">
    <source>
        <dbReference type="SAM" id="MobiDB-lite"/>
    </source>
</evidence>
<protein>
    <submittedName>
        <fullName evidence="2">Uncharacterized protein</fullName>
    </submittedName>
</protein>
<evidence type="ECO:0000313" key="2">
    <source>
        <dbReference type="EMBL" id="CAJ35735.1"/>
    </source>
</evidence>
<dbReference type="Proteomes" id="UP000000663">
    <property type="component" value="Chromosome"/>
</dbReference>
<dbReference type="KEGG" id="rci:RCIA11"/>